<evidence type="ECO:0000259" key="4">
    <source>
        <dbReference type="Pfam" id="PF07804"/>
    </source>
</evidence>
<dbReference type="Pfam" id="PF13657">
    <property type="entry name" value="Couple_hipA"/>
    <property type="match status" value="1"/>
</dbReference>
<gene>
    <name evidence="6" type="ORF">EYR15_09605</name>
</gene>
<dbReference type="Pfam" id="PF07804">
    <property type="entry name" value="HipA_C"/>
    <property type="match status" value="1"/>
</dbReference>
<dbReference type="PANTHER" id="PTHR37419">
    <property type="entry name" value="SERINE/THREONINE-PROTEIN KINASE TOXIN HIPA"/>
    <property type="match status" value="1"/>
</dbReference>
<dbReference type="PANTHER" id="PTHR37419:SF1">
    <property type="entry name" value="SERINE_THREONINE-PROTEIN KINASE TOXIN HIPA"/>
    <property type="match status" value="1"/>
</dbReference>
<dbReference type="EMBL" id="SIUB01000004">
    <property type="protein sequence ID" value="TBN53527.1"/>
    <property type="molecule type" value="Genomic_DNA"/>
</dbReference>
<evidence type="ECO:0000259" key="5">
    <source>
        <dbReference type="Pfam" id="PF13657"/>
    </source>
</evidence>
<organism evidence="6 7">
    <name type="scientific">Hansschlegelia quercus</name>
    <dbReference type="NCBI Taxonomy" id="2528245"/>
    <lineage>
        <taxon>Bacteria</taxon>
        <taxon>Pseudomonadati</taxon>
        <taxon>Pseudomonadota</taxon>
        <taxon>Alphaproteobacteria</taxon>
        <taxon>Hyphomicrobiales</taxon>
        <taxon>Methylopilaceae</taxon>
        <taxon>Hansschlegelia</taxon>
    </lineage>
</organism>
<evidence type="ECO:0000256" key="1">
    <source>
        <dbReference type="ARBA" id="ARBA00010164"/>
    </source>
</evidence>
<dbReference type="GO" id="GO:0005829">
    <property type="term" value="C:cytosol"/>
    <property type="evidence" value="ECO:0007669"/>
    <property type="project" value="TreeGrafter"/>
</dbReference>
<feature type="domain" description="HipA-like C-terminal" evidence="4">
    <location>
        <begin position="155"/>
        <end position="401"/>
    </location>
</feature>
<proteinExistence type="inferred from homology"/>
<comment type="similarity">
    <text evidence="1">Belongs to the HipA Ser/Thr kinase family.</text>
</comment>
<accession>A0A4Q9GPK4</accession>
<dbReference type="InterPro" id="IPR017508">
    <property type="entry name" value="HipA_N1"/>
</dbReference>
<dbReference type="InterPro" id="IPR052028">
    <property type="entry name" value="HipA_Ser/Thr_kinase"/>
</dbReference>
<keyword evidence="2" id="KW-0808">Transferase</keyword>
<dbReference type="AlphaFoldDB" id="A0A4Q9GPK4"/>
<dbReference type="NCBIfam" id="TIGR03071">
    <property type="entry name" value="couple_hipA"/>
    <property type="match status" value="1"/>
</dbReference>
<dbReference type="InterPro" id="IPR012893">
    <property type="entry name" value="HipA-like_C"/>
</dbReference>
<dbReference type="OrthoDB" id="9805913at2"/>
<comment type="caution">
    <text evidence="6">The sequence shown here is derived from an EMBL/GenBank/DDBJ whole genome shotgun (WGS) entry which is preliminary data.</text>
</comment>
<dbReference type="Proteomes" id="UP000291613">
    <property type="component" value="Unassembled WGS sequence"/>
</dbReference>
<reference evidence="6 7" key="1">
    <citation type="submission" date="2019-02" db="EMBL/GenBank/DDBJ databases">
        <title>Hansschlegelia quercus sp. nov., a novel methylotrophic bacterium from buds of oak (Quercus robur L.).</title>
        <authorList>
            <person name="Agafonova N.V."/>
            <person name="Kaparullina E.N."/>
            <person name="Grouzdev D.S."/>
            <person name="Doronina N.V."/>
        </authorList>
    </citation>
    <scope>NUCLEOTIDE SEQUENCE [LARGE SCALE GENOMIC DNA]</scope>
    <source>
        <strain evidence="6 7">Dub</strain>
    </source>
</reference>
<evidence type="ECO:0000313" key="6">
    <source>
        <dbReference type="EMBL" id="TBN53527.1"/>
    </source>
</evidence>
<protein>
    <submittedName>
        <fullName evidence="6">Type II toxin-antitoxin system HipA family toxin</fullName>
    </submittedName>
</protein>
<sequence>MVPAPRKSSLNVFINARKVGVLRREASGALSFKYAEGWLDLDAAPPVSLSLPLREERFVGAAVHNVFDNLLPDDDRTRLRLAERVGADGIDAFSLLYEVGRDCAGAMQILPRGTAPGVAGQIEGDALDKEGMVEILRNLQITPFGVNTDEAFRLTLPGVQDRTALLRHEGAWLTPHVGTATTHVLKPRIRRGPTGVDLSDSVENEYLCLKLLESFGVPAARAEIADFGHVRALVVERFDRRLTRDGRLLRLPQEDFCQALSYPPELKRQSDGGPGIHEIVELLKGSDSPEVDIATFLRAQVAFWLIGATEGHAKNFSLLVRSGGRFRLAPVYGVRTAQHLVDARQIEWKGFRLAMAVGRNPHDAVGEIGPRHFVETADASGVGRSVMTAIFEDLAANAAAAAEDVIGALPSGFPDRLTTSLLAAIGRRARLLA</sequence>
<evidence type="ECO:0000256" key="3">
    <source>
        <dbReference type="ARBA" id="ARBA00022777"/>
    </source>
</evidence>
<dbReference type="GO" id="GO:0004674">
    <property type="term" value="F:protein serine/threonine kinase activity"/>
    <property type="evidence" value="ECO:0007669"/>
    <property type="project" value="TreeGrafter"/>
</dbReference>
<feature type="domain" description="HipA N-terminal subdomain 1" evidence="5">
    <location>
        <begin position="10"/>
        <end position="109"/>
    </location>
</feature>
<name>A0A4Q9GPK4_9HYPH</name>
<keyword evidence="7" id="KW-1185">Reference proteome</keyword>
<evidence type="ECO:0000256" key="2">
    <source>
        <dbReference type="ARBA" id="ARBA00022679"/>
    </source>
</evidence>
<evidence type="ECO:0000313" key="7">
    <source>
        <dbReference type="Proteomes" id="UP000291613"/>
    </source>
</evidence>
<keyword evidence="3" id="KW-0418">Kinase</keyword>